<evidence type="ECO:0000256" key="6">
    <source>
        <dbReference type="ARBA" id="ARBA00022679"/>
    </source>
</evidence>
<evidence type="ECO:0000256" key="2">
    <source>
        <dbReference type="ARBA" id="ARBA00004841"/>
    </source>
</evidence>
<accession>A0A0B7BUP4</accession>
<keyword evidence="11" id="KW-0333">Golgi apparatus</keyword>
<evidence type="ECO:0000256" key="16">
    <source>
        <dbReference type="PIRSR" id="PIRSR637359-3"/>
    </source>
</evidence>
<proteinExistence type="inferred from homology"/>
<organism evidence="21">
    <name type="scientific">Arion vulgaris</name>
    <dbReference type="NCBI Taxonomy" id="1028688"/>
    <lineage>
        <taxon>Eukaryota</taxon>
        <taxon>Metazoa</taxon>
        <taxon>Spiralia</taxon>
        <taxon>Lophotrochozoa</taxon>
        <taxon>Mollusca</taxon>
        <taxon>Gastropoda</taxon>
        <taxon>Heterobranchia</taxon>
        <taxon>Euthyneura</taxon>
        <taxon>Panpulmonata</taxon>
        <taxon>Eupulmonata</taxon>
        <taxon>Stylommatophora</taxon>
        <taxon>Helicina</taxon>
        <taxon>Arionoidea</taxon>
        <taxon>Arionidae</taxon>
        <taxon>Arion</taxon>
    </lineage>
</organism>
<dbReference type="SUPFAM" id="SSF52540">
    <property type="entry name" value="P-loop containing nucleoside triphosphate hydrolases"/>
    <property type="match status" value="1"/>
</dbReference>
<dbReference type="InterPro" id="IPR056793">
    <property type="entry name" value="HSNSD_N"/>
</dbReference>
<reference evidence="21" key="1">
    <citation type="submission" date="2014-12" db="EMBL/GenBank/DDBJ databases">
        <title>Insight into the proteome of Arion vulgaris.</title>
        <authorList>
            <person name="Aradska J."/>
            <person name="Bulat T."/>
            <person name="Smidak R."/>
            <person name="Sarate P."/>
            <person name="Gangsoo J."/>
            <person name="Sialana F."/>
            <person name="Bilban M."/>
            <person name="Lubec G."/>
        </authorList>
    </citation>
    <scope>NUCLEOTIDE SEQUENCE</scope>
    <source>
        <tissue evidence="21">Skin</tissue>
    </source>
</reference>
<evidence type="ECO:0000256" key="15">
    <source>
        <dbReference type="ARBA" id="ARBA00023268"/>
    </source>
</evidence>
<evidence type="ECO:0000259" key="20">
    <source>
        <dbReference type="Pfam" id="PF25119"/>
    </source>
</evidence>
<feature type="transmembrane region" description="Helical" evidence="17">
    <location>
        <begin position="37"/>
        <end position="55"/>
    </location>
</feature>
<dbReference type="EMBL" id="HACG01049221">
    <property type="protein sequence ID" value="CEK96086.1"/>
    <property type="molecule type" value="Transcribed_RNA"/>
</dbReference>
<dbReference type="InterPro" id="IPR027417">
    <property type="entry name" value="P-loop_NTPase"/>
</dbReference>
<evidence type="ECO:0000256" key="11">
    <source>
        <dbReference type="ARBA" id="ARBA00023034"/>
    </source>
</evidence>
<dbReference type="InterPro" id="IPR037359">
    <property type="entry name" value="NST/OST"/>
</dbReference>
<feature type="domain" description="Heparan sulfate-N-deacetylase N-terminal" evidence="20">
    <location>
        <begin position="140"/>
        <end position="354"/>
    </location>
</feature>
<evidence type="ECO:0000256" key="17">
    <source>
        <dbReference type="SAM" id="Phobius"/>
    </source>
</evidence>
<dbReference type="GO" id="GO:0030210">
    <property type="term" value="P:heparin proteoglycan biosynthetic process"/>
    <property type="evidence" value="ECO:0007669"/>
    <property type="project" value="UniProtKB-UniPathway"/>
</dbReference>
<dbReference type="GO" id="GO:0015016">
    <property type="term" value="F:heparan sulfate N-sulfotransferase activity"/>
    <property type="evidence" value="ECO:0007669"/>
    <property type="project" value="UniProtKB-EC"/>
</dbReference>
<keyword evidence="8" id="KW-0378">Hydrolase</keyword>
<evidence type="ECO:0000256" key="8">
    <source>
        <dbReference type="ARBA" id="ARBA00022801"/>
    </source>
</evidence>
<name>A0A0B7BUP4_9EUPU</name>
<keyword evidence="9" id="KW-0735">Signal-anchor</keyword>
<evidence type="ECO:0000256" key="3">
    <source>
        <dbReference type="ARBA" id="ARBA00005093"/>
    </source>
</evidence>
<feature type="disulfide bond" evidence="16">
    <location>
        <begin position="868"/>
        <end position="874"/>
    </location>
</feature>
<keyword evidence="14" id="KW-0325">Glycoprotein</keyword>
<evidence type="ECO:0000256" key="4">
    <source>
        <dbReference type="ARBA" id="ARBA00010420"/>
    </source>
</evidence>
<dbReference type="GO" id="GO:0019213">
    <property type="term" value="F:deacetylase activity"/>
    <property type="evidence" value="ECO:0007669"/>
    <property type="project" value="TreeGrafter"/>
</dbReference>
<evidence type="ECO:0000256" key="14">
    <source>
        <dbReference type="ARBA" id="ARBA00023180"/>
    </source>
</evidence>
<keyword evidence="13 16" id="KW-1015">Disulfide bond</keyword>
<dbReference type="GO" id="GO:0000139">
    <property type="term" value="C:Golgi membrane"/>
    <property type="evidence" value="ECO:0007669"/>
    <property type="project" value="UniProtKB-SubCell"/>
</dbReference>
<gene>
    <name evidence="21" type="primary">ORF210355</name>
</gene>
<comment type="similarity">
    <text evidence="4">Belongs to the sulfotransferase 1 family. NDST subfamily.</text>
</comment>
<evidence type="ECO:0000256" key="1">
    <source>
        <dbReference type="ARBA" id="ARBA00004323"/>
    </source>
</evidence>
<dbReference type="PANTHER" id="PTHR10605:SF56">
    <property type="entry name" value="BIFUNCTIONAL HEPARAN SULFATE N-DEACETYLASE_N-SULFOTRANSFERASE"/>
    <property type="match status" value="1"/>
</dbReference>
<feature type="domain" description="Sulfotransferase" evidence="18">
    <location>
        <begin position="656"/>
        <end position="869"/>
    </location>
</feature>
<keyword evidence="6" id="KW-0808">Transferase</keyword>
<keyword evidence="15" id="KW-0511">Multifunctional enzyme</keyword>
<protein>
    <recommendedName>
        <fullName evidence="5">[heparan sulfate]-glucosamine N-sulfotransferase</fullName>
        <ecNumber evidence="5">2.8.2.8</ecNumber>
    </recommendedName>
</protein>
<dbReference type="Gene3D" id="3.40.50.300">
    <property type="entry name" value="P-loop containing nucleotide triphosphate hydrolases"/>
    <property type="match status" value="1"/>
</dbReference>
<feature type="domain" description="Heparan sulphate-N-deacetylase deacetylase" evidence="19">
    <location>
        <begin position="365"/>
        <end position="566"/>
    </location>
</feature>
<evidence type="ECO:0000256" key="10">
    <source>
        <dbReference type="ARBA" id="ARBA00022989"/>
    </source>
</evidence>
<dbReference type="InterPro" id="IPR021930">
    <property type="entry name" value="Heparan_SO4_deacetylase_dom"/>
</dbReference>
<dbReference type="UniPathway" id="UPA00756"/>
<evidence type="ECO:0000256" key="13">
    <source>
        <dbReference type="ARBA" id="ARBA00023157"/>
    </source>
</evidence>
<evidence type="ECO:0000256" key="9">
    <source>
        <dbReference type="ARBA" id="ARBA00022968"/>
    </source>
</evidence>
<evidence type="ECO:0000259" key="18">
    <source>
        <dbReference type="Pfam" id="PF00685"/>
    </source>
</evidence>
<keyword evidence="10 17" id="KW-1133">Transmembrane helix</keyword>
<dbReference type="Pfam" id="PF00685">
    <property type="entry name" value="Sulfotransfer_1"/>
    <property type="match status" value="1"/>
</dbReference>
<dbReference type="Pfam" id="PF12062">
    <property type="entry name" value="HSNSD-CE"/>
    <property type="match status" value="1"/>
</dbReference>
<sequence>MDKHTCGLTTKTKMFVIIISGKESLHNSLKKFSFRKVMSIIGVTFLTWSAFWIAISPEIRHHLRATCSNTSLDLSQRTDAIEHVFDANDWTSNSNDYFYDNVIEDNPLGLYFSDRLDEKIPVGRSHLKFYKREHMMPLKMVLIFVQDVSSFSANMLEHFFAQQRIEYRLHNFSTYFPSLVIEDIGLPRYSLFVFEDYVTYLSMEFKQRTILDRYCRRYQVGILALTQSTRSEESDIFSNMKLILQHRMELQTFKLNQDSKIWRVAKPQEVYTEALPTSDWTIFIHDHDTYTPLVYSTIKSDWRGSNEDVSSTEFGCTVAVHDQGLQDGIQRVIIGYDIDFWLNSLVAMDAITHLTNGRLGLPLTRLLQIDVDDMFVGITGTRTLVKDAMHMVESQERIRQIIPEFTYKLGFSGGHYLKGSGDEQNGDRKVIALAQHFDWFSHMYKHEATQNLSRIKLKTSLDNNDQFAKKKNLPQVFDYMVTPFHSGVYPVYDVLYDEWNERGVLSTSTSCYPHPKPTWNRRGFIYRGIMVLPRQYCDLSTTTIRFENYIGGKSGLDNSIHGQRLFKMFLYTPVIMVMTHMSNYANDRLAEYTFENVVKFVNKWTNLNMVAPPPMEIAGRYFEMYPNEVIPIWTNPCQVDTGRNIVPPHVSCTKFPKLIIVGPNQIGSTVLQNFIQAHPLLVSKIGDPIQSNEFQFFHGDKYLLGLDWYQKHFPEPETENVMLFETNANYFDSEMVPKRVHALIPDAKIVIILADPIKRAYMWYQHLRFRMDPAAINYTFYQFVSASNKAPFFLRKARSRCLKSSAYVIHLARWLQYFPVNQIYLVDGDELKDDPVSVVNKLQTFLNLQPFIDFSKKLRYDPLKKFFCRIDNGCLGMTIGRDYPPMDEDSIRYLDSYFADHNTNLKTVLNHIGREHPRWLKETPSI</sequence>
<dbReference type="PANTHER" id="PTHR10605">
    <property type="entry name" value="HEPARAN SULFATE SULFOTRANSFERASE"/>
    <property type="match status" value="1"/>
</dbReference>
<keyword evidence="12 17" id="KW-0472">Membrane</keyword>
<dbReference type="EC" id="2.8.2.8" evidence="5"/>
<evidence type="ECO:0000256" key="7">
    <source>
        <dbReference type="ARBA" id="ARBA00022692"/>
    </source>
</evidence>
<dbReference type="InterPro" id="IPR000863">
    <property type="entry name" value="Sulfotransferase_dom"/>
</dbReference>
<dbReference type="UniPathway" id="UPA00862"/>
<comment type="pathway">
    <text evidence="2">Glycan metabolism; heparin biosynthesis.</text>
</comment>
<comment type="pathway">
    <text evidence="3">Glycan metabolism; heparan sulfate biosynthesis.</text>
</comment>
<dbReference type="GO" id="GO:0015012">
    <property type="term" value="P:heparan sulfate proteoglycan biosynthetic process"/>
    <property type="evidence" value="ECO:0007669"/>
    <property type="project" value="UniProtKB-UniPathway"/>
</dbReference>
<keyword evidence="7 17" id="KW-0812">Transmembrane</keyword>
<dbReference type="GO" id="GO:0016787">
    <property type="term" value="F:hydrolase activity"/>
    <property type="evidence" value="ECO:0007669"/>
    <property type="project" value="UniProtKB-KW"/>
</dbReference>
<evidence type="ECO:0000259" key="19">
    <source>
        <dbReference type="Pfam" id="PF12062"/>
    </source>
</evidence>
<evidence type="ECO:0000256" key="12">
    <source>
        <dbReference type="ARBA" id="ARBA00023136"/>
    </source>
</evidence>
<evidence type="ECO:0000313" key="21">
    <source>
        <dbReference type="EMBL" id="CEK96086.1"/>
    </source>
</evidence>
<dbReference type="Pfam" id="PF25119">
    <property type="entry name" value="HSNSD_N"/>
    <property type="match status" value="1"/>
</dbReference>
<comment type="subcellular location">
    <subcellularLocation>
        <location evidence="1">Golgi apparatus membrane</location>
        <topology evidence="1">Single-pass type II membrane protein</topology>
    </subcellularLocation>
</comment>
<dbReference type="AlphaFoldDB" id="A0A0B7BUP4"/>
<evidence type="ECO:0000256" key="5">
    <source>
        <dbReference type="ARBA" id="ARBA00012979"/>
    </source>
</evidence>